<proteinExistence type="predicted"/>
<accession>A0A6J5P2V5</accession>
<reference evidence="1" key="1">
    <citation type="submission" date="2020-04" db="EMBL/GenBank/DDBJ databases">
        <authorList>
            <person name="Chiriac C."/>
            <person name="Salcher M."/>
            <person name="Ghai R."/>
            <person name="Kavagutti S V."/>
        </authorList>
    </citation>
    <scope>NUCLEOTIDE SEQUENCE</scope>
</reference>
<protein>
    <submittedName>
        <fullName evidence="1">Uncharacterized protein</fullName>
    </submittedName>
</protein>
<dbReference type="EMBL" id="LR797100">
    <property type="protein sequence ID" value="CAB4186552.1"/>
    <property type="molecule type" value="Genomic_DNA"/>
</dbReference>
<evidence type="ECO:0000313" key="1">
    <source>
        <dbReference type="EMBL" id="CAB4163525.1"/>
    </source>
</evidence>
<gene>
    <name evidence="2" type="ORF">UFOVP1148_36</name>
    <name evidence="1" type="ORF">UFOVP809_31</name>
</gene>
<sequence>MKMAVNAETQALIATLVHITNNHKIYGVKSEISDTSYIADILLQSLETIRALRKERDDLINEINSI</sequence>
<organism evidence="1">
    <name type="scientific">uncultured Caudovirales phage</name>
    <dbReference type="NCBI Taxonomy" id="2100421"/>
    <lineage>
        <taxon>Viruses</taxon>
        <taxon>Duplodnaviria</taxon>
        <taxon>Heunggongvirae</taxon>
        <taxon>Uroviricota</taxon>
        <taxon>Caudoviricetes</taxon>
        <taxon>Peduoviridae</taxon>
        <taxon>Maltschvirus</taxon>
        <taxon>Maltschvirus maltsch</taxon>
    </lineage>
</organism>
<dbReference type="EMBL" id="LR796745">
    <property type="protein sequence ID" value="CAB4163525.1"/>
    <property type="molecule type" value="Genomic_DNA"/>
</dbReference>
<evidence type="ECO:0000313" key="2">
    <source>
        <dbReference type="EMBL" id="CAB4186552.1"/>
    </source>
</evidence>
<name>A0A6J5P2V5_9CAUD</name>